<name>A0A391NVS5_9EUKA</name>
<protein>
    <submittedName>
        <fullName evidence="1">Uncharacterized protein</fullName>
    </submittedName>
</protein>
<proteinExistence type="predicted"/>
<gene>
    <name evidence="1" type="ORF">KIPB_013197</name>
</gene>
<reference evidence="1 2" key="1">
    <citation type="journal article" date="2018" name="PLoS ONE">
        <title>The draft genome of Kipferlia bialata reveals reductive genome evolution in fornicate parasites.</title>
        <authorList>
            <person name="Tanifuji G."/>
            <person name="Takabayashi S."/>
            <person name="Kume K."/>
            <person name="Takagi M."/>
            <person name="Nakayama T."/>
            <person name="Kamikawa R."/>
            <person name="Inagaki Y."/>
            <person name="Hashimoto T."/>
        </authorList>
    </citation>
    <scope>NUCLEOTIDE SEQUENCE [LARGE SCALE GENOMIC DNA]</scope>
    <source>
        <strain evidence="1">NY0173</strain>
    </source>
</reference>
<accession>A0A391NVS5</accession>
<sequence length="38" mass="4262">MSVSGDVYSLLQKFPAARDWADLIDPLKKLQKLLSNAE</sequence>
<keyword evidence="2" id="KW-1185">Reference proteome</keyword>
<dbReference type="AlphaFoldDB" id="A0A391NVS5"/>
<evidence type="ECO:0000313" key="2">
    <source>
        <dbReference type="Proteomes" id="UP000265618"/>
    </source>
</evidence>
<dbReference type="Proteomes" id="UP000265618">
    <property type="component" value="Unassembled WGS sequence"/>
</dbReference>
<evidence type="ECO:0000313" key="1">
    <source>
        <dbReference type="EMBL" id="GCA64106.1"/>
    </source>
</evidence>
<feature type="non-terminal residue" evidence="1">
    <location>
        <position position="38"/>
    </location>
</feature>
<organism evidence="1 2">
    <name type="scientific">Kipferlia bialata</name>
    <dbReference type="NCBI Taxonomy" id="797122"/>
    <lineage>
        <taxon>Eukaryota</taxon>
        <taxon>Metamonada</taxon>
        <taxon>Carpediemonas-like organisms</taxon>
        <taxon>Kipferlia</taxon>
    </lineage>
</organism>
<dbReference type="EMBL" id="BDIP01006147">
    <property type="protein sequence ID" value="GCA64106.1"/>
    <property type="molecule type" value="Genomic_DNA"/>
</dbReference>
<comment type="caution">
    <text evidence="1">The sequence shown here is derived from an EMBL/GenBank/DDBJ whole genome shotgun (WGS) entry which is preliminary data.</text>
</comment>